<sequence length="69" mass="8106">MSDTCLCQAHLSLLLKNLRMFHVILFNQITSMSPFRCGRRSFRWSTGKNACLLWKKFLEMIQALMVILL</sequence>
<name>A0A0A9DF24_ARUDO</name>
<dbReference type="EMBL" id="GBRH01215533">
    <property type="protein sequence ID" value="JAD82362.1"/>
    <property type="molecule type" value="Transcribed_RNA"/>
</dbReference>
<organism evidence="1">
    <name type="scientific">Arundo donax</name>
    <name type="common">Giant reed</name>
    <name type="synonym">Donax arundinaceus</name>
    <dbReference type="NCBI Taxonomy" id="35708"/>
    <lineage>
        <taxon>Eukaryota</taxon>
        <taxon>Viridiplantae</taxon>
        <taxon>Streptophyta</taxon>
        <taxon>Embryophyta</taxon>
        <taxon>Tracheophyta</taxon>
        <taxon>Spermatophyta</taxon>
        <taxon>Magnoliopsida</taxon>
        <taxon>Liliopsida</taxon>
        <taxon>Poales</taxon>
        <taxon>Poaceae</taxon>
        <taxon>PACMAD clade</taxon>
        <taxon>Arundinoideae</taxon>
        <taxon>Arundineae</taxon>
        <taxon>Arundo</taxon>
    </lineage>
</organism>
<reference evidence="1" key="1">
    <citation type="submission" date="2014-09" db="EMBL/GenBank/DDBJ databases">
        <authorList>
            <person name="Magalhaes I.L.F."/>
            <person name="Oliveira U."/>
            <person name="Santos F.R."/>
            <person name="Vidigal T.H.D.A."/>
            <person name="Brescovit A.D."/>
            <person name="Santos A.J."/>
        </authorList>
    </citation>
    <scope>NUCLEOTIDE SEQUENCE</scope>
    <source>
        <tissue evidence="1">Shoot tissue taken approximately 20 cm above the soil surface</tissue>
    </source>
</reference>
<evidence type="ECO:0000313" key="1">
    <source>
        <dbReference type="EMBL" id="JAD82362.1"/>
    </source>
</evidence>
<protein>
    <submittedName>
        <fullName evidence="1">Uncharacterized protein</fullName>
    </submittedName>
</protein>
<dbReference type="AlphaFoldDB" id="A0A0A9DF24"/>
<reference evidence="1" key="2">
    <citation type="journal article" date="2015" name="Data Brief">
        <title>Shoot transcriptome of the giant reed, Arundo donax.</title>
        <authorList>
            <person name="Barrero R.A."/>
            <person name="Guerrero F.D."/>
            <person name="Moolhuijzen P."/>
            <person name="Goolsby J.A."/>
            <person name="Tidwell J."/>
            <person name="Bellgard S.E."/>
            <person name="Bellgard M.I."/>
        </authorList>
    </citation>
    <scope>NUCLEOTIDE SEQUENCE</scope>
    <source>
        <tissue evidence="1">Shoot tissue taken approximately 20 cm above the soil surface</tissue>
    </source>
</reference>
<proteinExistence type="predicted"/>
<accession>A0A0A9DF24</accession>